<dbReference type="SUPFAM" id="SSF53448">
    <property type="entry name" value="Nucleotide-diphospho-sugar transferases"/>
    <property type="match status" value="1"/>
</dbReference>
<name>A0A150F4R5_9BACI</name>
<dbReference type="GO" id="GO:0016758">
    <property type="term" value="F:hexosyltransferase activity"/>
    <property type="evidence" value="ECO:0007669"/>
    <property type="project" value="UniProtKB-ARBA"/>
</dbReference>
<dbReference type="OrthoDB" id="9785185at2"/>
<dbReference type="RefSeq" id="WP_061522647.1">
    <property type="nucleotide sequence ID" value="NZ_JARLZY010000023.1"/>
</dbReference>
<accession>A0A150F4R5</accession>
<dbReference type="InterPro" id="IPR029044">
    <property type="entry name" value="Nucleotide-diphossugar_trans"/>
</dbReference>
<dbReference type="Pfam" id="PF00535">
    <property type="entry name" value="Glycos_transf_2"/>
    <property type="match status" value="1"/>
</dbReference>
<comment type="similarity">
    <text evidence="1">Belongs to the glycosyltransferase 2 family.</text>
</comment>
<organism evidence="3 4">
    <name type="scientific">Bacillus nakamurai</name>
    <dbReference type="NCBI Taxonomy" id="1793963"/>
    <lineage>
        <taxon>Bacteria</taxon>
        <taxon>Bacillati</taxon>
        <taxon>Bacillota</taxon>
        <taxon>Bacilli</taxon>
        <taxon>Bacillales</taxon>
        <taxon>Bacillaceae</taxon>
        <taxon>Bacillus</taxon>
    </lineage>
</organism>
<dbReference type="EMBL" id="LSBA01000023">
    <property type="protein sequence ID" value="KXZ17180.1"/>
    <property type="molecule type" value="Genomic_DNA"/>
</dbReference>
<dbReference type="FunFam" id="3.90.550.10:FF:000130">
    <property type="entry name" value="Family 2 glycosyl transferase"/>
    <property type="match status" value="1"/>
</dbReference>
<dbReference type="PANTHER" id="PTHR22916:SF3">
    <property type="entry name" value="UDP-GLCNAC:BETAGAL BETA-1,3-N-ACETYLGLUCOSAMINYLTRANSFERASE-LIKE PROTEIN 1"/>
    <property type="match status" value="1"/>
</dbReference>
<keyword evidence="4" id="KW-1185">Reference proteome</keyword>
<dbReference type="Proteomes" id="UP000075430">
    <property type="component" value="Unassembled WGS sequence"/>
</dbReference>
<sequence length="252" mass="29293">MKNWKPFVSVITPSYNASEYIEDTIQSVLDQSHPDWEMIITDDCSTDGTRDILRQYEKKDERIRVVYLDKNRGAAAARNKALEHAQGRYVAFLDSDDRWKKEKLQKQLAFMSERACAFSFTGYSVMEQDGSPTDKTIHAPESLSYEEALKNTIIGCLTVMIDREQTGQIQMPDIRTRQDLATWLALLKRGFTAYGLNECLAEYRLVQNSISSNKWKAAKKTWFVYREIERLHFIKASWCFVQYAKNAVMKRL</sequence>
<evidence type="ECO:0000313" key="3">
    <source>
        <dbReference type="EMBL" id="KXZ17180.1"/>
    </source>
</evidence>
<gene>
    <name evidence="3" type="ORF">AXI58_01980</name>
</gene>
<evidence type="ECO:0000256" key="1">
    <source>
        <dbReference type="ARBA" id="ARBA00006739"/>
    </source>
</evidence>
<comment type="caution">
    <text evidence="3">The sequence shown here is derived from an EMBL/GenBank/DDBJ whole genome shotgun (WGS) entry which is preliminary data.</text>
</comment>
<dbReference type="Gene3D" id="3.90.550.10">
    <property type="entry name" value="Spore Coat Polysaccharide Biosynthesis Protein SpsA, Chain A"/>
    <property type="match status" value="1"/>
</dbReference>
<keyword evidence="3" id="KW-0808">Transferase</keyword>
<evidence type="ECO:0000313" key="4">
    <source>
        <dbReference type="Proteomes" id="UP000075430"/>
    </source>
</evidence>
<evidence type="ECO:0000259" key="2">
    <source>
        <dbReference type="Pfam" id="PF00535"/>
    </source>
</evidence>
<dbReference type="NCBIfam" id="NF047683">
    <property type="entry name" value="TeichurnBiosyTuaG"/>
    <property type="match status" value="1"/>
</dbReference>
<feature type="domain" description="Glycosyltransferase 2-like" evidence="2">
    <location>
        <begin position="9"/>
        <end position="135"/>
    </location>
</feature>
<dbReference type="PANTHER" id="PTHR22916">
    <property type="entry name" value="GLYCOSYLTRANSFERASE"/>
    <property type="match status" value="1"/>
</dbReference>
<dbReference type="STRING" id="1793963.AXI58_01980"/>
<reference evidence="4" key="1">
    <citation type="submission" date="2016-02" db="EMBL/GenBank/DDBJ databases">
        <authorList>
            <person name="Dunlap C."/>
        </authorList>
    </citation>
    <scope>NUCLEOTIDE SEQUENCE [LARGE SCALE GENOMIC DNA]</scope>
    <source>
        <strain evidence="4">NRRL B-41092</strain>
    </source>
</reference>
<protein>
    <submittedName>
        <fullName evidence="3">Glycosyl transferase</fullName>
    </submittedName>
</protein>
<dbReference type="AlphaFoldDB" id="A0A150F4R5"/>
<dbReference type="InterPro" id="IPR001173">
    <property type="entry name" value="Glyco_trans_2-like"/>
</dbReference>
<proteinExistence type="inferred from homology"/>